<evidence type="ECO:0000313" key="3">
    <source>
        <dbReference type="EMBL" id="KAJ4446597.1"/>
    </source>
</evidence>
<dbReference type="PANTHER" id="PTHR12243">
    <property type="entry name" value="MADF DOMAIN TRANSCRIPTION FACTOR"/>
    <property type="match status" value="1"/>
</dbReference>
<dbReference type="PANTHER" id="PTHR12243:SF60">
    <property type="entry name" value="SI:CH211-15D5.12-RELATED"/>
    <property type="match status" value="1"/>
</dbReference>
<dbReference type="EMBL" id="JAJSOF020000009">
    <property type="protein sequence ID" value="KAJ4446597.1"/>
    <property type="molecule type" value="Genomic_DNA"/>
</dbReference>
<evidence type="ECO:0000256" key="1">
    <source>
        <dbReference type="PROSITE-ProRule" id="PRU00371"/>
    </source>
</evidence>
<dbReference type="PROSITE" id="PS51031">
    <property type="entry name" value="BESS"/>
    <property type="match status" value="1"/>
</dbReference>
<proteinExistence type="predicted"/>
<sequence length="362" mass="40730">MPYKDSVSTHNALLVKTFLANKRIPVLEHSPYSPDLALCDFLLFPKMKSVLKGTHFSSVEEAKAKTAQLLKALGIDELQHCYEQWNNGRHACAACRERWGNLRGNYSRALKPVTIGNGPKIKKEYYLSQNMSFLLPFMKSKSVTGIAQSSSTQSQSGEKDSTEEIKEQHYDTMTDIDTSCINEEHQEHEPEPILPPIEKPALVVEEIKKPSKKKIREDFENTVIQYIKSKKEKRSSLSDQEDADFSFLKSLLPEVSKLDSRKKNLFKVSVISLLHELIYGEPVSPVFVPNSVSFMDNISVQEIQPKCIPDLINSFLVVFCGGSSRATATRLILDAHVPIFKMFHPSPNTAGAHAHICMHAEV</sequence>
<comment type="subcellular location">
    <subcellularLocation>
        <location evidence="1">Nucleus</location>
    </subcellularLocation>
</comment>
<dbReference type="Gene3D" id="3.30.420.10">
    <property type="entry name" value="Ribonuclease H-like superfamily/Ribonuclease H"/>
    <property type="match status" value="1"/>
</dbReference>
<dbReference type="Proteomes" id="UP001148838">
    <property type="component" value="Unassembled WGS sequence"/>
</dbReference>
<gene>
    <name evidence="3" type="ORF">ANN_13294</name>
</gene>
<keyword evidence="1" id="KW-0539">Nucleus</keyword>
<evidence type="ECO:0000259" key="2">
    <source>
        <dbReference type="PROSITE" id="PS51031"/>
    </source>
</evidence>
<dbReference type="Pfam" id="PF02944">
    <property type="entry name" value="BESS"/>
    <property type="match status" value="1"/>
</dbReference>
<evidence type="ECO:0000313" key="4">
    <source>
        <dbReference type="Proteomes" id="UP001148838"/>
    </source>
</evidence>
<dbReference type="InterPro" id="IPR004210">
    <property type="entry name" value="BESS_motif"/>
</dbReference>
<protein>
    <recommendedName>
        <fullName evidence="2">BESS domain-containing protein</fullName>
    </recommendedName>
</protein>
<keyword evidence="4" id="KW-1185">Reference proteome</keyword>
<organism evidence="3 4">
    <name type="scientific">Periplaneta americana</name>
    <name type="common">American cockroach</name>
    <name type="synonym">Blatta americana</name>
    <dbReference type="NCBI Taxonomy" id="6978"/>
    <lineage>
        <taxon>Eukaryota</taxon>
        <taxon>Metazoa</taxon>
        <taxon>Ecdysozoa</taxon>
        <taxon>Arthropoda</taxon>
        <taxon>Hexapoda</taxon>
        <taxon>Insecta</taxon>
        <taxon>Pterygota</taxon>
        <taxon>Neoptera</taxon>
        <taxon>Polyneoptera</taxon>
        <taxon>Dictyoptera</taxon>
        <taxon>Blattodea</taxon>
        <taxon>Blattoidea</taxon>
        <taxon>Blattidae</taxon>
        <taxon>Blattinae</taxon>
        <taxon>Periplaneta</taxon>
    </lineage>
</organism>
<dbReference type="InterPro" id="IPR036397">
    <property type="entry name" value="RNaseH_sf"/>
</dbReference>
<reference evidence="3 4" key="1">
    <citation type="journal article" date="2022" name="Allergy">
        <title>Genome assembly and annotation of Periplaneta americana reveal a comprehensive cockroach allergen profile.</title>
        <authorList>
            <person name="Wang L."/>
            <person name="Xiong Q."/>
            <person name="Saelim N."/>
            <person name="Wang L."/>
            <person name="Nong W."/>
            <person name="Wan A.T."/>
            <person name="Shi M."/>
            <person name="Liu X."/>
            <person name="Cao Q."/>
            <person name="Hui J.H.L."/>
            <person name="Sookrung N."/>
            <person name="Leung T.F."/>
            <person name="Tungtrongchitr A."/>
            <person name="Tsui S.K.W."/>
        </authorList>
    </citation>
    <scope>NUCLEOTIDE SEQUENCE [LARGE SCALE GENOMIC DNA]</scope>
    <source>
        <strain evidence="3">PWHHKU_190912</strain>
    </source>
</reference>
<accession>A0ABQ8TLK5</accession>
<feature type="domain" description="BESS" evidence="2">
    <location>
        <begin position="241"/>
        <end position="280"/>
    </location>
</feature>
<dbReference type="InterPro" id="IPR039353">
    <property type="entry name" value="TF_Adf1"/>
</dbReference>
<name>A0ABQ8TLK5_PERAM</name>
<comment type="caution">
    <text evidence="3">The sequence shown here is derived from an EMBL/GenBank/DDBJ whole genome shotgun (WGS) entry which is preliminary data.</text>
</comment>